<reference evidence="1 2" key="1">
    <citation type="submission" date="2024-09" db="EMBL/GenBank/DDBJ databases">
        <authorList>
            <person name="Makale K.P.P."/>
            <person name="Makhzoum A."/>
            <person name="Rantong G."/>
            <person name="Rahube T.O."/>
        </authorList>
    </citation>
    <scope>NUCLEOTIDE SEQUENCE [LARGE SCALE GENOMIC DNA]</scope>
    <source>
        <strain evidence="1 2">KM_D13</strain>
    </source>
</reference>
<dbReference type="SUPFAM" id="SSF117281">
    <property type="entry name" value="Kelch motif"/>
    <property type="match status" value="1"/>
</dbReference>
<dbReference type="InterPro" id="IPR015915">
    <property type="entry name" value="Kelch-typ_b-propeller"/>
</dbReference>
<dbReference type="Gene3D" id="2.120.10.80">
    <property type="entry name" value="Kelch-type beta propeller"/>
    <property type="match status" value="1"/>
</dbReference>
<dbReference type="RefSeq" id="WP_373951890.1">
    <property type="nucleotide sequence ID" value="NZ_JBHDLN010000006.1"/>
</dbReference>
<dbReference type="EMBL" id="JBHDLN010000006">
    <property type="protein sequence ID" value="MFB0843284.1"/>
    <property type="molecule type" value="Genomic_DNA"/>
</dbReference>
<evidence type="ECO:0000313" key="2">
    <source>
        <dbReference type="Proteomes" id="UP001575622"/>
    </source>
</evidence>
<accession>A0ABV4V1P5</accession>
<keyword evidence="2" id="KW-1185">Reference proteome</keyword>
<protein>
    <submittedName>
        <fullName evidence="1">Uncharacterized protein</fullName>
    </submittedName>
</protein>
<proteinExistence type="predicted"/>
<organism evidence="1 2">
    <name type="scientific">Paenibacillus oleatilyticus</name>
    <dbReference type="NCBI Taxonomy" id="2594886"/>
    <lineage>
        <taxon>Bacteria</taxon>
        <taxon>Bacillati</taxon>
        <taxon>Bacillota</taxon>
        <taxon>Bacilli</taxon>
        <taxon>Bacillales</taxon>
        <taxon>Paenibacillaceae</taxon>
        <taxon>Paenibacillus</taxon>
    </lineage>
</organism>
<dbReference type="Proteomes" id="UP001575622">
    <property type="component" value="Unassembled WGS sequence"/>
</dbReference>
<comment type="caution">
    <text evidence="1">The sequence shown here is derived from an EMBL/GenBank/DDBJ whole genome shotgun (WGS) entry which is preliminary data.</text>
</comment>
<dbReference type="Pfam" id="PF07646">
    <property type="entry name" value="Kelch_2"/>
    <property type="match status" value="1"/>
</dbReference>
<dbReference type="InterPro" id="IPR011498">
    <property type="entry name" value="Kelch_2"/>
</dbReference>
<sequence length="675" mass="76663">MSNTYANHRIEKADLDFDGVNGTFFNGAAYLFYHKRSTTQGDRIVYSRVILKNEKGKESLETYDANTVMHNKKNYNVNGHSEISNIASVVHQGALYVFWTEDGHLWHKKTADGQTWTTAGQIGFAFNRRTQFAAVSLGGRLYLIGGRHVDNKDTLVVVFLDNDRKTWRSENHLNWKNIRNVCACAYHDANGSLSIMIGIVTTNANLWTAVYRCSIDSNIEGSGLREVSSQRHNEYDGLVDFLALETGTVQDGIQDPAIQLFINGWHRPHVWAGYKNNQKKEYNIRTGVWGPKMTRSHGHTKYPTWKYMGALQYFAPFGDKGEMQQEIWLYMCYNDDSVVQQGRSQLVLCRYKSDKMKYVKTEDGTVSKEFRALIGVVEGAPPYVRNGSESGNYGSTFYYGRTETSQVAISTQFKFSAYVKAGGSLPVGVEATLKFTTEHSYKATQASEVTTLFDKSIVPVPGENAVTYIYLAPHVFKTTYEMYDWKGERPFGIQSCLFHAKKASVDFDMHDILHTYVNNPNTHNYETFLLRSGDLAPYADTERSLSLDVTWVPGETSVFFQKKTSAVEIESSKVSAEFAEGIKNIFDIGGNLSYEYEFSHRSDVSEKVGVKLNFPFPRPDHPEDVKKYVLRMHLLVPGENQTKPCYWIPEGKEEQRPWCVAWSVEEVVKQGKKTT</sequence>
<name>A0ABV4V1P5_9BACL</name>
<gene>
    <name evidence="1" type="ORF">ACEU3E_13985</name>
</gene>
<evidence type="ECO:0000313" key="1">
    <source>
        <dbReference type="EMBL" id="MFB0843284.1"/>
    </source>
</evidence>